<feature type="non-terminal residue" evidence="1">
    <location>
        <position position="92"/>
    </location>
</feature>
<keyword evidence="2" id="KW-1185">Reference proteome</keyword>
<gene>
    <name evidence="1" type="ORF">GMARGA_LOCUS35822</name>
</gene>
<evidence type="ECO:0000313" key="2">
    <source>
        <dbReference type="Proteomes" id="UP000789901"/>
    </source>
</evidence>
<accession>A0ABN7WXE7</accession>
<protein>
    <submittedName>
        <fullName evidence="1">32692_t:CDS:1</fullName>
    </submittedName>
</protein>
<name>A0ABN7WXE7_GIGMA</name>
<reference evidence="1 2" key="1">
    <citation type="submission" date="2021-06" db="EMBL/GenBank/DDBJ databases">
        <authorList>
            <person name="Kallberg Y."/>
            <person name="Tangrot J."/>
            <person name="Rosling A."/>
        </authorList>
    </citation>
    <scope>NUCLEOTIDE SEQUENCE [LARGE SCALE GENOMIC DNA]</scope>
    <source>
        <strain evidence="1 2">120-4 pot B 10/14</strain>
    </source>
</reference>
<dbReference type="Proteomes" id="UP000789901">
    <property type="component" value="Unassembled WGS sequence"/>
</dbReference>
<feature type="non-terminal residue" evidence="1">
    <location>
        <position position="1"/>
    </location>
</feature>
<sequence>HKLINEISLEELSQYVSEILELLTTGMPLVNKEKRYQAYDHLQKEYKFSKEQGPGLEVKEINICQVSDSTCSEETIKETAQRIVLDKLSKRD</sequence>
<proteinExistence type="predicted"/>
<evidence type="ECO:0000313" key="1">
    <source>
        <dbReference type="EMBL" id="CAG8842134.1"/>
    </source>
</evidence>
<comment type="caution">
    <text evidence="1">The sequence shown here is derived from an EMBL/GenBank/DDBJ whole genome shotgun (WGS) entry which is preliminary data.</text>
</comment>
<organism evidence="1 2">
    <name type="scientific">Gigaspora margarita</name>
    <dbReference type="NCBI Taxonomy" id="4874"/>
    <lineage>
        <taxon>Eukaryota</taxon>
        <taxon>Fungi</taxon>
        <taxon>Fungi incertae sedis</taxon>
        <taxon>Mucoromycota</taxon>
        <taxon>Glomeromycotina</taxon>
        <taxon>Glomeromycetes</taxon>
        <taxon>Diversisporales</taxon>
        <taxon>Gigasporaceae</taxon>
        <taxon>Gigaspora</taxon>
    </lineage>
</organism>
<dbReference type="EMBL" id="CAJVQB010068071">
    <property type="protein sequence ID" value="CAG8842134.1"/>
    <property type="molecule type" value="Genomic_DNA"/>
</dbReference>